<dbReference type="NCBIfam" id="TIGR04183">
    <property type="entry name" value="Por_Secre_tail"/>
    <property type="match status" value="1"/>
</dbReference>
<evidence type="ECO:0000313" key="2">
    <source>
        <dbReference type="EMBL" id="RFM24744.1"/>
    </source>
</evidence>
<comment type="caution">
    <text evidence="2">The sequence shown here is derived from an EMBL/GenBank/DDBJ whole genome shotgun (WGS) entry which is preliminary data.</text>
</comment>
<name>A0A395M490_9BACT</name>
<dbReference type="PANTHER" id="PTHR41775:SF1">
    <property type="entry name" value="PEPTIDASE M6-LIKE DOMAIN-CONTAINING PROTEIN"/>
    <property type="match status" value="1"/>
</dbReference>
<dbReference type="Pfam" id="PF18962">
    <property type="entry name" value="Por_Secre_tail"/>
    <property type="match status" value="1"/>
</dbReference>
<dbReference type="SUPFAM" id="SSF69318">
    <property type="entry name" value="Integrin alpha N-terminal domain"/>
    <property type="match status" value="1"/>
</dbReference>
<dbReference type="AlphaFoldDB" id="A0A395M490"/>
<protein>
    <submittedName>
        <fullName evidence="2">T9SS C-terminal target domain-containing protein</fullName>
    </submittedName>
</protein>
<organism evidence="2 3">
    <name type="scientific">Candidatus Thermochlorobacter aerophilus</name>
    <dbReference type="NCBI Taxonomy" id="1868324"/>
    <lineage>
        <taxon>Bacteria</taxon>
        <taxon>Pseudomonadati</taxon>
        <taxon>Chlorobiota</taxon>
        <taxon>Chlorobiia</taxon>
        <taxon>Chlorobiales</taxon>
        <taxon>Candidatus Thermochlorobacteriaceae</taxon>
        <taxon>Candidatus Thermochlorobacter</taxon>
    </lineage>
</organism>
<feature type="domain" description="Secretion system C-terminal sorting" evidence="1">
    <location>
        <begin position="930"/>
        <end position="994"/>
    </location>
</feature>
<dbReference type="PANTHER" id="PTHR41775">
    <property type="entry name" value="SECRETED PROTEIN-RELATED"/>
    <property type="match status" value="1"/>
</dbReference>
<gene>
    <name evidence="2" type="ORF">D0433_03785</name>
</gene>
<accession>A0A395M490</accession>
<reference evidence="2 3" key="1">
    <citation type="journal article" date="2011" name="ISME J.">
        <title>Community ecology of hot spring cyanobacterial mats: predominant populations and their functional potential.</title>
        <authorList>
            <person name="Klatt C.G."/>
            <person name="Wood J.M."/>
            <person name="Rusch D.B."/>
            <person name="Bateson M.M."/>
            <person name="Hamamura N."/>
            <person name="Heidelberg J.F."/>
            <person name="Grossman A.R."/>
            <person name="Bhaya D."/>
            <person name="Cohan F.M."/>
            <person name="Kuhl M."/>
            <person name="Bryant D.A."/>
            <person name="Ward D.M."/>
        </authorList>
    </citation>
    <scope>NUCLEOTIDE SEQUENCE [LARGE SCALE GENOMIC DNA]</scope>
    <source>
        <strain evidence="2">OS</strain>
    </source>
</reference>
<proteinExistence type="predicted"/>
<dbReference type="InterPro" id="IPR028994">
    <property type="entry name" value="Integrin_alpha_N"/>
</dbReference>
<evidence type="ECO:0000259" key="1">
    <source>
        <dbReference type="Pfam" id="PF18962"/>
    </source>
</evidence>
<dbReference type="InterPro" id="IPR026444">
    <property type="entry name" value="Secre_tail"/>
</dbReference>
<dbReference type="EMBL" id="PHFL01000026">
    <property type="protein sequence ID" value="RFM24744.1"/>
    <property type="molecule type" value="Genomic_DNA"/>
</dbReference>
<evidence type="ECO:0000313" key="3">
    <source>
        <dbReference type="Proteomes" id="UP000266389"/>
    </source>
</evidence>
<dbReference type="Proteomes" id="UP000266389">
    <property type="component" value="Unassembled WGS sequence"/>
</dbReference>
<sequence>MPIDSNFICMRLVAYSRIFLALAFLWLPALLCAQTLAPLLRASHPLAAEGSEPAHFPLQRLGVGTFRILAVMVEFQADTDPRTTGNGQFGGLPYLVAAGDTVIDPLPHDRAYFQRKLEFLKNYFETCSDGKTQIRYSIPERIYRVSKVMSEYSPRRGEDNRRLAELVREVWTLVDAQSPEIDFSQFDCFIIFHAGVGRDIDLVSLLGADPTPFDLPSLTFNLSSFRRVFGSAFNGFAVRGGVRITNTSLLPATETREVEVVGGRTLIELSTNGLLCASFASFLGVPDLFNTTNGRSGIGRFGLLDGEGFFNYNGALPPEPSAWERLVLGWATPVDVLATNQTLRLYAQGLHQQPDSVIYRVPISSREYFLLENRQRNARGQGITLTLFQRGQLRQLTFTRDEPGFSFGSISKLDGQIVACSNYEWTLPGATIGNRQFDGGVLIWRISEDLIAERRESNRINALEPRAVFLLEADGSQDIGQNYGIQDAGNGTQSGVVFDAFFQGNIAPFYRNFIDDNTAPSTRSARNAPTQIRFSLFSAPAPIMTAQVQRGSAFLRPLPNFPLQLSGNFDRQASPTVLDSLVIVQNASGAVFVNGVRLASFSSRLKPAARSDVILGASGDTLMAFLRATSQVLQRRFSAPITALSLESATSPEVRCRIGTAAGTIFRGVISSDGIRILDSVQLSSRPIVSLTETLQVAEDVAQFGTTRWTFGQSPAKAAAATGLSRGWIGTVILRNNTLLFLREGGETLRLAVPAQAPIQASPVFADLEHRGELAVLVAADDKIFAYTPDGIPVTNFPIRTFSAKPLAGSPIVADLDGDTFEDIILHTTDGRLLGYNRRGELLFATAIAENTETTPAVSLSLDGTRLWLYSLDRNGFLQGFELPRSSANVAWFSLYANARNSNTLQTQRTPNWQPVTISEFFPAQSVYNYPNPAREQTHFRFFLRENTRVTIQVFSLTGKKIWEQTVDGRGGTDNEVTWNLADVQSGIYYAVLTPLNRESESVRLKVAVVK</sequence>